<dbReference type="EMBL" id="PUIA01000016">
    <property type="protein sequence ID" value="PQO38980.1"/>
    <property type="molecule type" value="Genomic_DNA"/>
</dbReference>
<dbReference type="CDD" id="cd00586">
    <property type="entry name" value="4HBT"/>
    <property type="match status" value="1"/>
</dbReference>
<dbReference type="SUPFAM" id="SSF54637">
    <property type="entry name" value="Thioesterase/thiol ester dehydrase-isomerase"/>
    <property type="match status" value="1"/>
</dbReference>
<name>A0A2S8G3W4_9BACT</name>
<sequence>MSQTFQTTRRVEFRDTDAAGIVHFSAFLIYMEQAEHEFLRSLGLSVHHQLEDTSMSWPRVSVDCDYRGPAKFEDVLDVSLIIARIGSRSVTYRFHFQRDELTLAEGTMTAVCCQVRPGHAPKSMEIPDWFKEKLQPFVDPTATT</sequence>
<protein>
    <submittedName>
        <fullName evidence="3">4-hydroxybenzoyl-CoA thioesterase</fullName>
    </submittedName>
</protein>
<dbReference type="InterPro" id="IPR008272">
    <property type="entry name" value="HB-CoA_thioesterase_AS"/>
</dbReference>
<comment type="similarity">
    <text evidence="1">Belongs to the 4-hydroxybenzoyl-CoA thioesterase family.</text>
</comment>
<dbReference type="RefSeq" id="WP_105350179.1">
    <property type="nucleotide sequence ID" value="NZ_PUIA01000016.1"/>
</dbReference>
<dbReference type="Proteomes" id="UP000240009">
    <property type="component" value="Unassembled WGS sequence"/>
</dbReference>
<dbReference type="PROSITE" id="PS01328">
    <property type="entry name" value="4HBCOA_THIOESTERASE"/>
    <property type="match status" value="1"/>
</dbReference>
<dbReference type="OrthoDB" id="9800856at2"/>
<proteinExistence type="inferred from homology"/>
<organism evidence="3 4">
    <name type="scientific">Blastopirellula marina</name>
    <dbReference type="NCBI Taxonomy" id="124"/>
    <lineage>
        <taxon>Bacteria</taxon>
        <taxon>Pseudomonadati</taxon>
        <taxon>Planctomycetota</taxon>
        <taxon>Planctomycetia</taxon>
        <taxon>Pirellulales</taxon>
        <taxon>Pirellulaceae</taxon>
        <taxon>Blastopirellula</taxon>
    </lineage>
</organism>
<dbReference type="InterPro" id="IPR006684">
    <property type="entry name" value="YbgC/YbaW"/>
</dbReference>
<dbReference type="PANTHER" id="PTHR31793">
    <property type="entry name" value="4-HYDROXYBENZOYL-COA THIOESTERASE FAMILY MEMBER"/>
    <property type="match status" value="1"/>
</dbReference>
<comment type="caution">
    <text evidence="3">The sequence shown here is derived from an EMBL/GenBank/DDBJ whole genome shotgun (WGS) entry which is preliminary data.</text>
</comment>
<dbReference type="PANTHER" id="PTHR31793:SF27">
    <property type="entry name" value="NOVEL THIOESTERASE SUPERFAMILY DOMAIN AND SAPOSIN A-TYPE DOMAIN CONTAINING PROTEIN (0610012H03RIK)"/>
    <property type="match status" value="1"/>
</dbReference>
<evidence type="ECO:0000256" key="1">
    <source>
        <dbReference type="ARBA" id="ARBA00005953"/>
    </source>
</evidence>
<dbReference type="InterPro" id="IPR029069">
    <property type="entry name" value="HotDog_dom_sf"/>
</dbReference>
<evidence type="ECO:0000256" key="2">
    <source>
        <dbReference type="ARBA" id="ARBA00022801"/>
    </source>
</evidence>
<gene>
    <name evidence="3" type="ORF">C5Y96_03660</name>
</gene>
<dbReference type="GO" id="GO:0047617">
    <property type="term" value="F:fatty acyl-CoA hydrolase activity"/>
    <property type="evidence" value="ECO:0007669"/>
    <property type="project" value="TreeGrafter"/>
</dbReference>
<evidence type="ECO:0000313" key="3">
    <source>
        <dbReference type="EMBL" id="PQO38980.1"/>
    </source>
</evidence>
<evidence type="ECO:0000313" key="4">
    <source>
        <dbReference type="Proteomes" id="UP000240009"/>
    </source>
</evidence>
<accession>A0A2S8G3W4</accession>
<dbReference type="AlphaFoldDB" id="A0A2S8G3W4"/>
<reference evidence="3 4" key="1">
    <citation type="submission" date="2018-02" db="EMBL/GenBank/DDBJ databases">
        <title>Comparative genomes isolates from brazilian mangrove.</title>
        <authorList>
            <person name="Araujo J.E."/>
            <person name="Taketani R.G."/>
            <person name="Silva M.C.P."/>
            <person name="Loureco M.V."/>
            <person name="Andreote F.D."/>
        </authorList>
    </citation>
    <scope>NUCLEOTIDE SEQUENCE [LARGE SCALE GENOMIC DNA]</scope>
    <source>
        <strain evidence="3 4">HEX-2 MGV</strain>
    </source>
</reference>
<dbReference type="PIRSF" id="PIRSF003230">
    <property type="entry name" value="YbgC"/>
    <property type="match status" value="1"/>
</dbReference>
<keyword evidence="2" id="KW-0378">Hydrolase</keyword>
<dbReference type="Gene3D" id="3.10.129.10">
    <property type="entry name" value="Hotdog Thioesterase"/>
    <property type="match status" value="1"/>
</dbReference>
<dbReference type="Pfam" id="PF13279">
    <property type="entry name" value="4HBT_2"/>
    <property type="match status" value="1"/>
</dbReference>
<dbReference type="InterPro" id="IPR050563">
    <property type="entry name" value="4-hydroxybenzoyl-CoA_TE"/>
</dbReference>